<dbReference type="KEGG" id="crq:GCK72_007393"/>
<dbReference type="Proteomes" id="UP000483820">
    <property type="component" value="Chromosome II"/>
</dbReference>
<dbReference type="RefSeq" id="XP_053590357.1">
    <property type="nucleotide sequence ID" value="XM_053726163.1"/>
</dbReference>
<evidence type="ECO:0000313" key="1">
    <source>
        <dbReference type="EMBL" id="KAF1767434.1"/>
    </source>
</evidence>
<organism evidence="1 2">
    <name type="scientific">Caenorhabditis remanei</name>
    <name type="common">Caenorhabditis vulgaris</name>
    <dbReference type="NCBI Taxonomy" id="31234"/>
    <lineage>
        <taxon>Eukaryota</taxon>
        <taxon>Metazoa</taxon>
        <taxon>Ecdysozoa</taxon>
        <taxon>Nematoda</taxon>
        <taxon>Chromadorea</taxon>
        <taxon>Rhabditida</taxon>
        <taxon>Rhabditina</taxon>
        <taxon>Rhabditomorpha</taxon>
        <taxon>Rhabditoidea</taxon>
        <taxon>Rhabditidae</taxon>
        <taxon>Peloderinae</taxon>
        <taxon>Caenorhabditis</taxon>
    </lineage>
</organism>
<proteinExistence type="predicted"/>
<gene>
    <name evidence="1" type="ORF">GCK72_007393</name>
</gene>
<sequence length="189" mass="22020">MNIKVDYFSHFLSPTSFYNVVSSYIPKQLLKDFDEKRCVGKIEYVLNDGVDAIQEILDNSNNQLTAELALYLRLYRNFPMSYKFFGNHSFEPYRTRCEVWKSMKNEEFISKHDLRVWMESEVCFVWKDTDLKVAFGFTSIFFKTCDVQLDGCYEFPGQALTYFGSHLMTDVLGWVMSSGQSPDLGTSTK</sequence>
<comment type="caution">
    <text evidence="1">The sequence shown here is derived from an EMBL/GenBank/DDBJ whole genome shotgun (WGS) entry which is preliminary data.</text>
</comment>
<dbReference type="GeneID" id="78774368"/>
<reference evidence="1 2" key="1">
    <citation type="submission" date="2019-12" db="EMBL/GenBank/DDBJ databases">
        <title>Chromosome-level assembly of the Caenorhabditis remanei genome.</title>
        <authorList>
            <person name="Teterina A.A."/>
            <person name="Willis J.H."/>
            <person name="Phillips P.C."/>
        </authorList>
    </citation>
    <scope>NUCLEOTIDE SEQUENCE [LARGE SCALE GENOMIC DNA]</scope>
    <source>
        <strain evidence="1 2">PX506</strain>
        <tissue evidence="1">Whole organism</tissue>
    </source>
</reference>
<name>A0A6A5HLE5_CAERE</name>
<accession>A0A6A5HLE5</accession>
<evidence type="ECO:0000313" key="2">
    <source>
        <dbReference type="Proteomes" id="UP000483820"/>
    </source>
</evidence>
<protein>
    <submittedName>
        <fullName evidence="1">Uncharacterized protein</fullName>
    </submittedName>
</protein>
<dbReference type="AlphaFoldDB" id="A0A6A5HLE5"/>
<dbReference type="EMBL" id="WUAV01000002">
    <property type="protein sequence ID" value="KAF1767434.1"/>
    <property type="molecule type" value="Genomic_DNA"/>
</dbReference>
<dbReference type="CTD" id="78774368"/>